<name>A0A0L9VSZ7_PHAAN</name>
<sequence length="125" mass="13976">MMDLEIRGRAATHYWKNGNYRRTFTEGFEALGIETITEGYEAVVPSVAIRSVSLSISPRWWSVTVVSGALIGLSSRCVVFSGSWGLGFVLRWLVRWGLVVWRLRDSVEGAVLGFCCCRGRQAASW</sequence>
<proteinExistence type="predicted"/>
<dbReference type="EMBL" id="CM003381">
    <property type="protein sequence ID" value="KOM58200.1"/>
    <property type="molecule type" value="Genomic_DNA"/>
</dbReference>
<protein>
    <submittedName>
        <fullName evidence="1">Uncharacterized protein</fullName>
    </submittedName>
</protein>
<evidence type="ECO:0000313" key="1">
    <source>
        <dbReference type="EMBL" id="KOM58200.1"/>
    </source>
</evidence>
<dbReference type="Gramene" id="KOM58200">
    <property type="protein sequence ID" value="KOM58200"/>
    <property type="gene ID" value="LR48_Vigan11g123400"/>
</dbReference>
<dbReference type="Proteomes" id="UP000053144">
    <property type="component" value="Chromosome 11"/>
</dbReference>
<evidence type="ECO:0000313" key="2">
    <source>
        <dbReference type="Proteomes" id="UP000053144"/>
    </source>
</evidence>
<dbReference type="AlphaFoldDB" id="A0A0L9VSZ7"/>
<reference evidence="2" key="1">
    <citation type="journal article" date="2015" name="Proc. Natl. Acad. Sci. U.S.A.">
        <title>Genome sequencing of adzuki bean (Vigna angularis) provides insight into high starch and low fat accumulation and domestication.</title>
        <authorList>
            <person name="Yang K."/>
            <person name="Tian Z."/>
            <person name="Chen C."/>
            <person name="Luo L."/>
            <person name="Zhao B."/>
            <person name="Wang Z."/>
            <person name="Yu L."/>
            <person name="Li Y."/>
            <person name="Sun Y."/>
            <person name="Li W."/>
            <person name="Chen Y."/>
            <person name="Li Y."/>
            <person name="Zhang Y."/>
            <person name="Ai D."/>
            <person name="Zhao J."/>
            <person name="Shang C."/>
            <person name="Ma Y."/>
            <person name="Wu B."/>
            <person name="Wang M."/>
            <person name="Gao L."/>
            <person name="Sun D."/>
            <person name="Zhang P."/>
            <person name="Guo F."/>
            <person name="Wang W."/>
            <person name="Li Y."/>
            <person name="Wang J."/>
            <person name="Varshney R.K."/>
            <person name="Wang J."/>
            <person name="Ling H.Q."/>
            <person name="Wan P."/>
        </authorList>
    </citation>
    <scope>NUCLEOTIDE SEQUENCE</scope>
    <source>
        <strain evidence="2">cv. Jingnong 6</strain>
    </source>
</reference>
<gene>
    <name evidence="1" type="ORF">LR48_Vigan11g123400</name>
</gene>
<organism evidence="1 2">
    <name type="scientific">Phaseolus angularis</name>
    <name type="common">Azuki bean</name>
    <name type="synonym">Vigna angularis</name>
    <dbReference type="NCBI Taxonomy" id="3914"/>
    <lineage>
        <taxon>Eukaryota</taxon>
        <taxon>Viridiplantae</taxon>
        <taxon>Streptophyta</taxon>
        <taxon>Embryophyta</taxon>
        <taxon>Tracheophyta</taxon>
        <taxon>Spermatophyta</taxon>
        <taxon>Magnoliopsida</taxon>
        <taxon>eudicotyledons</taxon>
        <taxon>Gunneridae</taxon>
        <taxon>Pentapetalae</taxon>
        <taxon>rosids</taxon>
        <taxon>fabids</taxon>
        <taxon>Fabales</taxon>
        <taxon>Fabaceae</taxon>
        <taxon>Papilionoideae</taxon>
        <taxon>50 kb inversion clade</taxon>
        <taxon>NPAAA clade</taxon>
        <taxon>indigoferoid/millettioid clade</taxon>
        <taxon>Phaseoleae</taxon>
        <taxon>Vigna</taxon>
    </lineage>
</organism>
<accession>A0A0L9VSZ7</accession>